<name>A0A2P8H6B2_9BACI</name>
<evidence type="ECO:0000313" key="1">
    <source>
        <dbReference type="EMBL" id="PSL41743.1"/>
    </source>
</evidence>
<dbReference type="RefSeq" id="WP_106589914.1">
    <property type="nucleotide sequence ID" value="NZ_PYAV01000018.1"/>
</dbReference>
<reference evidence="1 2" key="1">
    <citation type="submission" date="2018-03" db="EMBL/GenBank/DDBJ databases">
        <title>Genomic Encyclopedia of Type Strains, Phase III (KMG-III): the genomes of soil and plant-associated and newly described type strains.</title>
        <authorList>
            <person name="Whitman W."/>
        </authorList>
    </citation>
    <scope>NUCLEOTIDE SEQUENCE [LARGE SCALE GENOMIC DNA]</scope>
    <source>
        <strain evidence="1 2">CGMCC 1.07653</strain>
    </source>
</reference>
<protein>
    <submittedName>
        <fullName evidence="1">Uncharacterized protein</fullName>
    </submittedName>
</protein>
<evidence type="ECO:0000313" key="2">
    <source>
        <dbReference type="Proteomes" id="UP000242310"/>
    </source>
</evidence>
<keyword evidence="2" id="KW-1185">Reference proteome</keyword>
<dbReference type="EMBL" id="PYAV01000018">
    <property type="protein sequence ID" value="PSL41743.1"/>
    <property type="molecule type" value="Genomic_DNA"/>
</dbReference>
<dbReference type="Proteomes" id="UP000242310">
    <property type="component" value="Unassembled WGS sequence"/>
</dbReference>
<accession>A0A2P8H6B2</accession>
<comment type="caution">
    <text evidence="1">The sequence shown here is derived from an EMBL/GenBank/DDBJ whole genome shotgun (WGS) entry which is preliminary data.</text>
</comment>
<dbReference type="AlphaFoldDB" id="A0A2P8H6B2"/>
<proteinExistence type="predicted"/>
<sequence>MNKDYIKVCLEAARTLHNRHAELEKSGVHIDVLLDDENHFHELLKPPWLMDLLNDNGIDTYINYVCATARGSIEVDDAAELIAETVASVIERSS</sequence>
<gene>
    <name evidence="1" type="ORF">B0H94_11856</name>
</gene>
<organism evidence="1 2">
    <name type="scientific">Salsuginibacillus halophilus</name>
    <dbReference type="NCBI Taxonomy" id="517424"/>
    <lineage>
        <taxon>Bacteria</taxon>
        <taxon>Bacillati</taxon>
        <taxon>Bacillota</taxon>
        <taxon>Bacilli</taxon>
        <taxon>Bacillales</taxon>
        <taxon>Bacillaceae</taxon>
        <taxon>Salsuginibacillus</taxon>
    </lineage>
</organism>